<keyword evidence="2" id="KW-1185">Reference proteome</keyword>
<protein>
    <submittedName>
        <fullName evidence="1">Uncharacterized protein</fullName>
    </submittedName>
</protein>
<sequence length="189" mass="21151">MKIKPWEFLHCLGFAAWHGTNLLLSKTKSGFAATEILPFDAEIFINIDFMSSFVSYSEIHLVAPTSAAESTYAGVATVNTTDRSAQATRVSPHETSTATIPDQLSMKNTMIDLVPYGNLRPYPNGQAGKDSDRGRPKERCMITTDTPQKMLIKKKKKKMPIKRRLFEAKLLSFEDEDNFSAHSGNFEID</sequence>
<proteinExistence type="predicted"/>
<name>A0A8K0G879_IGNLU</name>
<dbReference type="EMBL" id="VTPC01008854">
    <property type="protein sequence ID" value="KAF2892242.1"/>
    <property type="molecule type" value="Genomic_DNA"/>
</dbReference>
<evidence type="ECO:0000313" key="2">
    <source>
        <dbReference type="Proteomes" id="UP000801492"/>
    </source>
</evidence>
<evidence type="ECO:0000313" key="1">
    <source>
        <dbReference type="EMBL" id="KAF2892242.1"/>
    </source>
</evidence>
<comment type="caution">
    <text evidence="1">The sequence shown here is derived from an EMBL/GenBank/DDBJ whole genome shotgun (WGS) entry which is preliminary data.</text>
</comment>
<accession>A0A8K0G879</accession>
<organism evidence="1 2">
    <name type="scientific">Ignelater luminosus</name>
    <name type="common">Cucubano</name>
    <name type="synonym">Pyrophorus luminosus</name>
    <dbReference type="NCBI Taxonomy" id="2038154"/>
    <lineage>
        <taxon>Eukaryota</taxon>
        <taxon>Metazoa</taxon>
        <taxon>Ecdysozoa</taxon>
        <taxon>Arthropoda</taxon>
        <taxon>Hexapoda</taxon>
        <taxon>Insecta</taxon>
        <taxon>Pterygota</taxon>
        <taxon>Neoptera</taxon>
        <taxon>Endopterygota</taxon>
        <taxon>Coleoptera</taxon>
        <taxon>Polyphaga</taxon>
        <taxon>Elateriformia</taxon>
        <taxon>Elateroidea</taxon>
        <taxon>Elateridae</taxon>
        <taxon>Agrypninae</taxon>
        <taxon>Pyrophorini</taxon>
        <taxon>Ignelater</taxon>
    </lineage>
</organism>
<dbReference type="Proteomes" id="UP000801492">
    <property type="component" value="Unassembled WGS sequence"/>
</dbReference>
<gene>
    <name evidence="1" type="ORF">ILUMI_13932</name>
</gene>
<reference evidence="1" key="1">
    <citation type="submission" date="2019-08" db="EMBL/GenBank/DDBJ databases">
        <title>The genome of the North American firefly Photinus pyralis.</title>
        <authorList>
            <consortium name="Photinus pyralis genome working group"/>
            <person name="Fallon T.R."/>
            <person name="Sander Lower S.E."/>
            <person name="Weng J.-K."/>
        </authorList>
    </citation>
    <scope>NUCLEOTIDE SEQUENCE</scope>
    <source>
        <strain evidence="1">TRF0915ILg1</strain>
        <tissue evidence="1">Whole body</tissue>
    </source>
</reference>
<dbReference type="AlphaFoldDB" id="A0A8K0G879"/>